<evidence type="ECO:0000256" key="1">
    <source>
        <dbReference type="ARBA" id="ARBA00011245"/>
    </source>
</evidence>
<feature type="binding site" evidence="9">
    <location>
        <position position="251"/>
    </location>
    <ligand>
        <name>Zn(2+)</name>
        <dbReference type="ChEBI" id="CHEBI:29105"/>
    </ligand>
</feature>
<evidence type="ECO:0000313" key="12">
    <source>
        <dbReference type="EMBL" id="OGG76779.1"/>
    </source>
</evidence>
<evidence type="ECO:0000256" key="7">
    <source>
        <dbReference type="ARBA" id="ARBA00022917"/>
    </source>
</evidence>
<evidence type="ECO:0000256" key="4">
    <source>
        <dbReference type="ARBA" id="ARBA00022741"/>
    </source>
</evidence>
<reference evidence="12 13" key="1">
    <citation type="journal article" date="2016" name="Nat. Commun.">
        <title>Thousands of microbial genomes shed light on interconnected biogeochemical processes in an aquifer system.</title>
        <authorList>
            <person name="Anantharaman K."/>
            <person name="Brown C.T."/>
            <person name="Hug L.A."/>
            <person name="Sharon I."/>
            <person name="Castelle C.J."/>
            <person name="Probst A.J."/>
            <person name="Thomas B.C."/>
            <person name="Singh A."/>
            <person name="Wilkins M.J."/>
            <person name="Karaoz U."/>
            <person name="Brodie E.L."/>
            <person name="Williams K.H."/>
            <person name="Hubbard S.S."/>
            <person name="Banfield J.F."/>
        </authorList>
    </citation>
    <scope>NUCLEOTIDE SEQUENCE [LARGE SCALE GENOMIC DNA]</scope>
</reference>
<feature type="binding site" evidence="9">
    <location>
        <position position="247"/>
    </location>
    <ligand>
        <name>Zn(2+)</name>
        <dbReference type="ChEBI" id="CHEBI:29105"/>
    </ligand>
</feature>
<feature type="binding site" evidence="9">
    <location>
        <position position="28"/>
    </location>
    <ligand>
        <name>Zn(2+)</name>
        <dbReference type="ChEBI" id="CHEBI:29105"/>
    </ligand>
</feature>
<feature type="binding site" evidence="9">
    <location>
        <position position="283"/>
    </location>
    <ligand>
        <name>ATP</name>
        <dbReference type="ChEBI" id="CHEBI:30616"/>
    </ligand>
</feature>
<dbReference type="PANTHER" id="PTHR10890:SF3">
    <property type="entry name" value="CYSTEINE--TRNA LIGASE, CYTOPLASMIC"/>
    <property type="match status" value="1"/>
</dbReference>
<evidence type="ECO:0000256" key="5">
    <source>
        <dbReference type="ARBA" id="ARBA00022833"/>
    </source>
</evidence>
<sequence>MFLYNTLGKAKQEFALPSYSSTVRMYNCGPTVYDTSHIGNLRSYVFADIVRRTLEYNGYTVKQVINITDFGHLSSDADAGPDKMTKALKREGLELSMENMRTLAERYTEQFLTDLKALNIDTERIAFPRASDHVSGEIALIHTLEEKGYTYRGEDGVYYDTSRFSGYGKLGNIDISGLKAGARVAAEPDKRSPTDFLLWKSDKRLGWDSPWGKGFPGWHIECSAMINATLGKQIDIHTGGIDLLPTHHNNEIAQSEVATGKRPFSRFWMHHEFLNIDKEKISKSLGNMINLAELSEKGFHPLALRYLFLGAHYRTPMNFTWEALEAAQTSFLKLRSLVDSEKQTGTIPKTWRAKMHERFNDDLDTPGALGIVWEMVKDRDLARADIRAGILDADRVLGLGFDKPDSVAEALCKKTFGVPVELDALPERVRTLVEAREAARKEKDWTHADSLRSELQKMNYMVEDTSSGPRLFKRD</sequence>
<dbReference type="AlphaFoldDB" id="A0A1F6ET29"/>
<dbReference type="PRINTS" id="PR00983">
    <property type="entry name" value="TRNASYNTHCYS"/>
</dbReference>
<evidence type="ECO:0000256" key="6">
    <source>
        <dbReference type="ARBA" id="ARBA00022840"/>
    </source>
</evidence>
<accession>A0A1F6ET29</accession>
<dbReference type="EC" id="6.1.1.16" evidence="9"/>
<dbReference type="InterPro" id="IPR024909">
    <property type="entry name" value="Cys-tRNA/MSH_ligase"/>
</dbReference>
<keyword evidence="3 9" id="KW-0479">Metal-binding</keyword>
<keyword evidence="7 9" id="KW-0648">Protein biosynthesis</keyword>
<feature type="binding site" evidence="9">
    <location>
        <position position="222"/>
    </location>
    <ligand>
        <name>Zn(2+)</name>
        <dbReference type="ChEBI" id="CHEBI:29105"/>
    </ligand>
</feature>
<dbReference type="Pfam" id="PF01406">
    <property type="entry name" value="tRNA-synt_1e"/>
    <property type="match status" value="1"/>
</dbReference>
<keyword evidence="6 9" id="KW-0067">ATP-binding</keyword>
<gene>
    <name evidence="9" type="primary">cysS</name>
    <name evidence="12" type="ORF">A3B35_03050</name>
</gene>
<protein>
    <recommendedName>
        <fullName evidence="9">Cysteine--tRNA ligase</fullName>
        <ecNumber evidence="9">6.1.1.16</ecNumber>
    </recommendedName>
    <alternativeName>
        <fullName evidence="9">Cysteinyl-tRNA synthetase</fullName>
        <shortName evidence="9">CysRS</shortName>
    </alternativeName>
</protein>
<dbReference type="InterPro" id="IPR015803">
    <property type="entry name" value="Cys-tRNA-ligase"/>
</dbReference>
<feature type="domain" description="tRNA synthetases class I catalytic" evidence="10">
    <location>
        <begin position="20"/>
        <end position="328"/>
    </location>
</feature>
<dbReference type="GO" id="GO:0006423">
    <property type="term" value="P:cysteinyl-tRNA aminoacylation"/>
    <property type="evidence" value="ECO:0007669"/>
    <property type="project" value="UniProtKB-UniRule"/>
</dbReference>
<dbReference type="InterPro" id="IPR032678">
    <property type="entry name" value="tRNA-synt_1_cat_dom"/>
</dbReference>
<name>A0A1F6ET29_9BACT</name>
<evidence type="ECO:0000256" key="8">
    <source>
        <dbReference type="ARBA" id="ARBA00023146"/>
    </source>
</evidence>
<evidence type="ECO:0000259" key="10">
    <source>
        <dbReference type="Pfam" id="PF01406"/>
    </source>
</evidence>
<dbReference type="GO" id="GO:0005524">
    <property type="term" value="F:ATP binding"/>
    <property type="evidence" value="ECO:0007669"/>
    <property type="project" value="UniProtKB-UniRule"/>
</dbReference>
<comment type="subunit">
    <text evidence="1 9">Monomer.</text>
</comment>
<evidence type="ECO:0000256" key="9">
    <source>
        <dbReference type="HAMAP-Rule" id="MF_00041"/>
    </source>
</evidence>
<keyword evidence="4 9" id="KW-0547">Nucleotide-binding</keyword>
<feature type="short sequence motif" description="'HIGH' region" evidence="9">
    <location>
        <begin position="30"/>
        <end position="40"/>
    </location>
</feature>
<comment type="catalytic activity">
    <reaction evidence="9">
        <text>tRNA(Cys) + L-cysteine + ATP = L-cysteinyl-tRNA(Cys) + AMP + diphosphate</text>
        <dbReference type="Rhea" id="RHEA:17773"/>
        <dbReference type="Rhea" id="RHEA-COMP:9661"/>
        <dbReference type="Rhea" id="RHEA-COMP:9679"/>
        <dbReference type="ChEBI" id="CHEBI:30616"/>
        <dbReference type="ChEBI" id="CHEBI:33019"/>
        <dbReference type="ChEBI" id="CHEBI:35235"/>
        <dbReference type="ChEBI" id="CHEBI:78442"/>
        <dbReference type="ChEBI" id="CHEBI:78517"/>
        <dbReference type="ChEBI" id="CHEBI:456215"/>
        <dbReference type="EC" id="6.1.1.16"/>
    </reaction>
</comment>
<keyword evidence="9" id="KW-0963">Cytoplasm</keyword>
<comment type="caution">
    <text evidence="9">Lacks conserved residue(s) required for the propagation of feature annotation.</text>
</comment>
<dbReference type="Proteomes" id="UP000177215">
    <property type="component" value="Unassembled WGS sequence"/>
</dbReference>
<proteinExistence type="inferred from homology"/>
<evidence type="ECO:0000256" key="2">
    <source>
        <dbReference type="ARBA" id="ARBA00022598"/>
    </source>
</evidence>
<dbReference type="PANTHER" id="PTHR10890">
    <property type="entry name" value="CYSTEINYL-TRNA SYNTHETASE"/>
    <property type="match status" value="1"/>
</dbReference>
<dbReference type="EMBL" id="MFMC01000041">
    <property type="protein sequence ID" value="OGG76779.1"/>
    <property type="molecule type" value="Genomic_DNA"/>
</dbReference>
<dbReference type="GO" id="GO:0004817">
    <property type="term" value="F:cysteine-tRNA ligase activity"/>
    <property type="evidence" value="ECO:0007669"/>
    <property type="project" value="UniProtKB-UniRule"/>
</dbReference>
<feature type="domain" description="Cysteinyl-tRNA ligase anticodon binding" evidence="11">
    <location>
        <begin position="423"/>
        <end position="465"/>
    </location>
</feature>
<keyword evidence="8 9" id="KW-0030">Aminoacyl-tRNA synthetase</keyword>
<dbReference type="HAMAP" id="MF_00041">
    <property type="entry name" value="Cys_tRNA_synth"/>
    <property type="match status" value="1"/>
</dbReference>
<dbReference type="InterPro" id="IPR014729">
    <property type="entry name" value="Rossmann-like_a/b/a_fold"/>
</dbReference>
<dbReference type="Gene3D" id="1.20.120.1910">
    <property type="entry name" value="Cysteine-tRNA ligase, C-terminal anti-codon recognition domain"/>
    <property type="match status" value="1"/>
</dbReference>
<dbReference type="InterPro" id="IPR009080">
    <property type="entry name" value="tRNAsynth_Ia_anticodon-bd"/>
</dbReference>
<evidence type="ECO:0000259" key="11">
    <source>
        <dbReference type="Pfam" id="PF23493"/>
    </source>
</evidence>
<dbReference type="Gene3D" id="3.40.50.620">
    <property type="entry name" value="HUPs"/>
    <property type="match status" value="1"/>
</dbReference>
<comment type="similarity">
    <text evidence="9">Belongs to the class-I aminoacyl-tRNA synthetase family.</text>
</comment>
<dbReference type="CDD" id="cd00672">
    <property type="entry name" value="CysRS_core"/>
    <property type="match status" value="1"/>
</dbReference>
<comment type="cofactor">
    <cofactor evidence="9">
        <name>Zn(2+)</name>
        <dbReference type="ChEBI" id="CHEBI:29105"/>
    </cofactor>
    <text evidence="9">Binds 1 zinc ion per subunit.</text>
</comment>
<comment type="caution">
    <text evidence="12">The sequence shown here is derived from an EMBL/GenBank/DDBJ whole genome shotgun (WGS) entry which is preliminary data.</text>
</comment>
<organism evidence="12 13">
    <name type="scientific">Candidatus Kaiserbacteria bacterium RIFCSPLOWO2_01_FULL_54_24</name>
    <dbReference type="NCBI Taxonomy" id="1798515"/>
    <lineage>
        <taxon>Bacteria</taxon>
        <taxon>Candidatus Kaiseribacteriota</taxon>
    </lineage>
</organism>
<evidence type="ECO:0000256" key="3">
    <source>
        <dbReference type="ARBA" id="ARBA00022723"/>
    </source>
</evidence>
<dbReference type="GO" id="GO:0005829">
    <property type="term" value="C:cytosol"/>
    <property type="evidence" value="ECO:0007669"/>
    <property type="project" value="TreeGrafter"/>
</dbReference>
<keyword evidence="2 9" id="KW-0436">Ligase</keyword>
<evidence type="ECO:0000313" key="13">
    <source>
        <dbReference type="Proteomes" id="UP000177215"/>
    </source>
</evidence>
<dbReference type="GO" id="GO:0008270">
    <property type="term" value="F:zinc ion binding"/>
    <property type="evidence" value="ECO:0007669"/>
    <property type="project" value="UniProtKB-UniRule"/>
</dbReference>
<dbReference type="NCBIfam" id="TIGR00435">
    <property type="entry name" value="cysS"/>
    <property type="match status" value="1"/>
</dbReference>
<dbReference type="Pfam" id="PF23493">
    <property type="entry name" value="CysS_C"/>
    <property type="match status" value="1"/>
</dbReference>
<comment type="subcellular location">
    <subcellularLocation>
        <location evidence="9">Cytoplasm</location>
    </subcellularLocation>
</comment>
<dbReference type="SUPFAM" id="SSF52374">
    <property type="entry name" value="Nucleotidylyl transferase"/>
    <property type="match status" value="1"/>
</dbReference>
<dbReference type="InterPro" id="IPR056411">
    <property type="entry name" value="CysS_C"/>
</dbReference>
<dbReference type="STRING" id="1798515.A3B35_03050"/>
<dbReference type="SUPFAM" id="SSF47323">
    <property type="entry name" value="Anticodon-binding domain of a subclass of class I aminoacyl-tRNA synthetases"/>
    <property type="match status" value="1"/>
</dbReference>
<keyword evidence="5 9" id="KW-0862">Zinc</keyword>